<accession>A0A743SQ90</accession>
<protein>
    <submittedName>
        <fullName evidence="1">DUF1436 family protein</fullName>
    </submittedName>
</protein>
<dbReference type="EMBL" id="DAAUQX010000021">
    <property type="protein sequence ID" value="HAF2128598.1"/>
    <property type="molecule type" value="Genomic_DNA"/>
</dbReference>
<dbReference type="AlphaFoldDB" id="A0A743SQ90"/>
<gene>
    <name evidence="1" type="ORF">G9F27_002778</name>
</gene>
<name>A0A743SQ90_SALER</name>
<comment type="caution">
    <text evidence="1">The sequence shown here is derived from an EMBL/GenBank/DDBJ whole genome shotgun (WGS) entry which is preliminary data.</text>
</comment>
<evidence type="ECO:0000313" key="1">
    <source>
        <dbReference type="EMBL" id="HAF2128598.1"/>
    </source>
</evidence>
<dbReference type="Gene3D" id="3.40.1590.10">
    <property type="entry name" value="NMB0488-like"/>
    <property type="match status" value="1"/>
</dbReference>
<dbReference type="InterPro" id="IPR037891">
    <property type="entry name" value="Cdil-like_sf"/>
</dbReference>
<dbReference type="SUPFAM" id="SSF160207">
    <property type="entry name" value="NMB0488-like"/>
    <property type="match status" value="1"/>
</dbReference>
<reference evidence="1" key="1">
    <citation type="journal article" date="2018" name="Genome Biol.">
        <title>SKESA: strategic k-mer extension for scrupulous assemblies.</title>
        <authorList>
            <person name="Souvorov A."/>
            <person name="Agarwala R."/>
            <person name="Lipman D.J."/>
        </authorList>
    </citation>
    <scope>NUCLEOTIDE SEQUENCE</scope>
    <source>
        <strain evidence="1">MA.CK_00/00001968</strain>
    </source>
</reference>
<sequence>MCRNCGIHCVNGTITISPTCREKLEGWGRTKDDGIENVVLSTDNTPAEVGAGLRLALSRCKG</sequence>
<proteinExistence type="predicted"/>
<dbReference type="InterPro" id="IPR009888">
    <property type="entry name" value="CdiI_Proteobact"/>
</dbReference>
<reference evidence="1" key="2">
    <citation type="submission" date="2020-02" db="EMBL/GenBank/DDBJ databases">
        <authorList>
            <consortium name="NCBI Pathogen Detection Project"/>
        </authorList>
    </citation>
    <scope>NUCLEOTIDE SEQUENCE</scope>
    <source>
        <strain evidence="1">MA.CK_00/00001968</strain>
    </source>
</reference>
<dbReference type="Pfam" id="PF07262">
    <property type="entry name" value="CdiI"/>
    <property type="match status" value="1"/>
</dbReference>
<organism evidence="1">
    <name type="scientific">Salmonella enterica</name>
    <name type="common">Salmonella choleraesuis</name>
    <dbReference type="NCBI Taxonomy" id="28901"/>
    <lineage>
        <taxon>Bacteria</taxon>
        <taxon>Pseudomonadati</taxon>
        <taxon>Pseudomonadota</taxon>
        <taxon>Gammaproteobacteria</taxon>
        <taxon>Enterobacterales</taxon>
        <taxon>Enterobacteriaceae</taxon>
        <taxon>Salmonella</taxon>
    </lineage>
</organism>